<keyword evidence="2" id="KW-1185">Reference proteome</keyword>
<reference evidence="1" key="1">
    <citation type="submission" date="2020-05" db="EMBL/GenBank/DDBJ databases">
        <title>WGS assembly of Panicum virgatum.</title>
        <authorList>
            <person name="Lovell J.T."/>
            <person name="Jenkins J."/>
            <person name="Shu S."/>
            <person name="Juenger T.E."/>
            <person name="Schmutz J."/>
        </authorList>
    </citation>
    <scope>NUCLEOTIDE SEQUENCE</scope>
    <source>
        <strain evidence="1">AP13</strain>
    </source>
</reference>
<proteinExistence type="predicted"/>
<comment type="caution">
    <text evidence="1">The sequence shown here is derived from an EMBL/GenBank/DDBJ whole genome shotgun (WGS) entry which is preliminary data.</text>
</comment>
<name>A0A8T0SFF6_PANVG</name>
<protein>
    <submittedName>
        <fullName evidence="1">Uncharacterized protein</fullName>
    </submittedName>
</protein>
<gene>
    <name evidence="1" type="ORF">PVAP13_5KG089287</name>
</gene>
<sequence length="139" mass="14307">MFGLGEMDCFTVSFANIVGDGIQVLCPSSLRKGGVLRVPGIAPSVYVVALVTDAGLRVSSSAAVSAARDCYSPSPLCVMVADACSASMMRAGGPGVGSCGRSMLWSHSWRRMVDQPWSGRSSPATGSSEPWLGLGGAMM</sequence>
<dbReference type="AlphaFoldDB" id="A0A8T0SFF6"/>
<organism evidence="1 2">
    <name type="scientific">Panicum virgatum</name>
    <name type="common">Blackwell switchgrass</name>
    <dbReference type="NCBI Taxonomy" id="38727"/>
    <lineage>
        <taxon>Eukaryota</taxon>
        <taxon>Viridiplantae</taxon>
        <taxon>Streptophyta</taxon>
        <taxon>Embryophyta</taxon>
        <taxon>Tracheophyta</taxon>
        <taxon>Spermatophyta</taxon>
        <taxon>Magnoliopsida</taxon>
        <taxon>Liliopsida</taxon>
        <taxon>Poales</taxon>
        <taxon>Poaceae</taxon>
        <taxon>PACMAD clade</taxon>
        <taxon>Panicoideae</taxon>
        <taxon>Panicodae</taxon>
        <taxon>Paniceae</taxon>
        <taxon>Panicinae</taxon>
        <taxon>Panicum</taxon>
        <taxon>Panicum sect. Hiantes</taxon>
    </lineage>
</organism>
<evidence type="ECO:0000313" key="1">
    <source>
        <dbReference type="EMBL" id="KAG2595643.1"/>
    </source>
</evidence>
<evidence type="ECO:0000313" key="2">
    <source>
        <dbReference type="Proteomes" id="UP000823388"/>
    </source>
</evidence>
<dbReference type="Proteomes" id="UP000823388">
    <property type="component" value="Chromosome 5K"/>
</dbReference>
<dbReference type="EMBL" id="CM029045">
    <property type="protein sequence ID" value="KAG2595643.1"/>
    <property type="molecule type" value="Genomic_DNA"/>
</dbReference>
<accession>A0A8T0SFF6</accession>